<accession>A0A4Y2JPW0</accession>
<evidence type="ECO:0000313" key="2">
    <source>
        <dbReference type="EMBL" id="GBM92070.1"/>
    </source>
</evidence>
<reference evidence="2 3" key="1">
    <citation type="journal article" date="2019" name="Sci. Rep.">
        <title>Orb-weaving spider Araneus ventricosus genome elucidates the spidroin gene catalogue.</title>
        <authorList>
            <person name="Kono N."/>
            <person name="Nakamura H."/>
            <person name="Ohtoshi R."/>
            <person name="Moran D.A.P."/>
            <person name="Shinohara A."/>
            <person name="Yoshida Y."/>
            <person name="Fujiwara M."/>
            <person name="Mori M."/>
            <person name="Tomita M."/>
            <person name="Arakawa K."/>
        </authorList>
    </citation>
    <scope>NUCLEOTIDE SEQUENCE [LARGE SCALE GENOMIC DNA]</scope>
</reference>
<dbReference type="Proteomes" id="UP000499080">
    <property type="component" value="Unassembled WGS sequence"/>
</dbReference>
<name>A0A4Y2JPW0_ARAVE</name>
<evidence type="ECO:0000256" key="1">
    <source>
        <dbReference type="SAM" id="MobiDB-lite"/>
    </source>
</evidence>
<protein>
    <submittedName>
        <fullName evidence="2">Uncharacterized protein</fullName>
    </submittedName>
</protein>
<keyword evidence="3" id="KW-1185">Reference proteome</keyword>
<feature type="region of interest" description="Disordered" evidence="1">
    <location>
        <begin position="18"/>
        <end position="41"/>
    </location>
</feature>
<evidence type="ECO:0000313" key="3">
    <source>
        <dbReference type="Proteomes" id="UP000499080"/>
    </source>
</evidence>
<proteinExistence type="predicted"/>
<dbReference type="AlphaFoldDB" id="A0A4Y2JPW0"/>
<organism evidence="2 3">
    <name type="scientific">Araneus ventricosus</name>
    <name type="common">Orbweaver spider</name>
    <name type="synonym">Epeira ventricosa</name>
    <dbReference type="NCBI Taxonomy" id="182803"/>
    <lineage>
        <taxon>Eukaryota</taxon>
        <taxon>Metazoa</taxon>
        <taxon>Ecdysozoa</taxon>
        <taxon>Arthropoda</taxon>
        <taxon>Chelicerata</taxon>
        <taxon>Arachnida</taxon>
        <taxon>Araneae</taxon>
        <taxon>Araneomorphae</taxon>
        <taxon>Entelegynae</taxon>
        <taxon>Araneoidea</taxon>
        <taxon>Araneidae</taxon>
        <taxon>Araneus</taxon>
    </lineage>
</organism>
<gene>
    <name evidence="2" type="ORF">AVEN_16582_1</name>
</gene>
<sequence length="81" mass="9164">MTSDVACTRPTCTTDLQWDGVPNMEPFGPRSQDLTTRPSRPARTFLTEKQRNNNEKKGQVAAQHLNNLLEQTNSHCCHPEL</sequence>
<dbReference type="EMBL" id="BGPR01003760">
    <property type="protein sequence ID" value="GBM92070.1"/>
    <property type="molecule type" value="Genomic_DNA"/>
</dbReference>
<comment type="caution">
    <text evidence="2">The sequence shown here is derived from an EMBL/GenBank/DDBJ whole genome shotgun (WGS) entry which is preliminary data.</text>
</comment>